<dbReference type="InterPro" id="IPR036188">
    <property type="entry name" value="FAD/NAD-bd_sf"/>
</dbReference>
<keyword evidence="5" id="KW-1185">Reference proteome</keyword>
<reference evidence="4 5" key="1">
    <citation type="submission" date="2017-04" db="EMBL/GenBank/DDBJ databases">
        <authorList>
            <person name="Afonso C.L."/>
            <person name="Miller P.J."/>
            <person name="Scott M.A."/>
            <person name="Spackman E."/>
            <person name="Goraichik I."/>
            <person name="Dimitrov K.M."/>
            <person name="Suarez D.L."/>
            <person name="Swayne D.E."/>
        </authorList>
    </citation>
    <scope>NUCLEOTIDE SEQUENCE [LARGE SCALE GENOMIC DNA]</scope>
    <source>
        <strain evidence="4 5">DSM 11270</strain>
    </source>
</reference>
<name>A0A1W1VIT9_DESTI</name>
<protein>
    <submittedName>
        <fullName evidence="4">Thioredoxin reductase (NADPH)</fullName>
    </submittedName>
</protein>
<keyword evidence="1" id="KW-0285">Flavoprotein</keyword>
<organism evidence="4 5">
    <name type="scientific">Desulfonispora thiosulfatigenes DSM 11270</name>
    <dbReference type="NCBI Taxonomy" id="656914"/>
    <lineage>
        <taxon>Bacteria</taxon>
        <taxon>Bacillati</taxon>
        <taxon>Bacillota</taxon>
        <taxon>Clostridia</taxon>
        <taxon>Eubacteriales</taxon>
        <taxon>Peptococcaceae</taxon>
        <taxon>Desulfonispora</taxon>
    </lineage>
</organism>
<dbReference type="Proteomes" id="UP000192731">
    <property type="component" value="Unassembled WGS sequence"/>
</dbReference>
<dbReference type="AlphaFoldDB" id="A0A1W1VIT9"/>
<evidence type="ECO:0000259" key="3">
    <source>
        <dbReference type="Pfam" id="PF07992"/>
    </source>
</evidence>
<accession>A0A1W1VIT9</accession>
<dbReference type="Gene3D" id="3.50.50.60">
    <property type="entry name" value="FAD/NAD(P)-binding domain"/>
    <property type="match status" value="2"/>
</dbReference>
<dbReference type="InterPro" id="IPR050097">
    <property type="entry name" value="Ferredoxin-NADP_redctase_2"/>
</dbReference>
<dbReference type="PRINTS" id="PR00368">
    <property type="entry name" value="FADPNR"/>
</dbReference>
<proteinExistence type="predicted"/>
<dbReference type="EMBL" id="FWWT01000022">
    <property type="protein sequence ID" value="SMB93299.1"/>
    <property type="molecule type" value="Genomic_DNA"/>
</dbReference>
<dbReference type="InterPro" id="IPR023753">
    <property type="entry name" value="FAD/NAD-binding_dom"/>
</dbReference>
<dbReference type="OrthoDB" id="9806179at2"/>
<dbReference type="STRING" id="656914.SAMN00017405_0015"/>
<dbReference type="Pfam" id="PF07992">
    <property type="entry name" value="Pyr_redox_2"/>
    <property type="match status" value="1"/>
</dbReference>
<evidence type="ECO:0000256" key="1">
    <source>
        <dbReference type="ARBA" id="ARBA00022630"/>
    </source>
</evidence>
<feature type="domain" description="FAD/NAD(P)-binding" evidence="3">
    <location>
        <begin position="7"/>
        <end position="272"/>
    </location>
</feature>
<dbReference type="PRINTS" id="PR00469">
    <property type="entry name" value="PNDRDTASEII"/>
</dbReference>
<evidence type="ECO:0000313" key="4">
    <source>
        <dbReference type="EMBL" id="SMB93299.1"/>
    </source>
</evidence>
<gene>
    <name evidence="4" type="ORF">SAMN00017405_0015</name>
</gene>
<evidence type="ECO:0000256" key="2">
    <source>
        <dbReference type="ARBA" id="ARBA00023002"/>
    </source>
</evidence>
<dbReference type="PANTHER" id="PTHR48105">
    <property type="entry name" value="THIOREDOXIN REDUCTASE 1-RELATED-RELATED"/>
    <property type="match status" value="1"/>
</dbReference>
<dbReference type="SUPFAM" id="SSF51905">
    <property type="entry name" value="FAD/NAD(P)-binding domain"/>
    <property type="match status" value="1"/>
</dbReference>
<dbReference type="GO" id="GO:0016491">
    <property type="term" value="F:oxidoreductase activity"/>
    <property type="evidence" value="ECO:0007669"/>
    <property type="project" value="UniProtKB-KW"/>
</dbReference>
<dbReference type="RefSeq" id="WP_084054264.1">
    <property type="nucleotide sequence ID" value="NZ_FWWT01000022.1"/>
</dbReference>
<evidence type="ECO:0000313" key="5">
    <source>
        <dbReference type="Proteomes" id="UP000192731"/>
    </source>
</evidence>
<keyword evidence="2" id="KW-0560">Oxidoreductase</keyword>
<sequence>MDIPKIDILVIGCGPAGMSAAINATIRKKKTIIYGGSFCSQKLNKAPHIDNYLGCYDISGEDLRRKYLNHIEKFGIEIVNEKIDSIYISKDEFNVVSKGKVLICKSIILAVGIETVGYLPNEQNLLGKGVSYCATCDGGLYKNKVVGVVGYNKKAEEELKFLEGLAKQVYYIPMYKEIGEVGSTTTIIKEKPQEIIGKEKLEGILINDEIINLEGLFLLKETIPPKDLLQGLNIDDKDIVVNRKMETNIPGVYAAGDVTGEPYQLAKAVGEGAIAGLSAAAYLEGKEKRLD</sequence>